<dbReference type="GO" id="GO:0016020">
    <property type="term" value="C:membrane"/>
    <property type="evidence" value="ECO:0007669"/>
    <property type="project" value="UniProtKB-SubCell"/>
</dbReference>
<name>A0A139H2Y9_9PEZI</name>
<dbReference type="Gene3D" id="1.50.40.10">
    <property type="entry name" value="Mitochondrial carrier domain"/>
    <property type="match status" value="1"/>
</dbReference>
<dbReference type="InterPro" id="IPR018108">
    <property type="entry name" value="MCP_transmembrane"/>
</dbReference>
<keyword evidence="4 9" id="KW-0812">Transmembrane</keyword>
<keyword evidence="6" id="KW-0999">Mitochondrion inner membrane</keyword>
<organism evidence="12 13">
    <name type="scientific">Pseudocercospora eumusae</name>
    <dbReference type="NCBI Taxonomy" id="321146"/>
    <lineage>
        <taxon>Eukaryota</taxon>
        <taxon>Fungi</taxon>
        <taxon>Dikarya</taxon>
        <taxon>Ascomycota</taxon>
        <taxon>Pezizomycotina</taxon>
        <taxon>Dothideomycetes</taxon>
        <taxon>Dothideomycetidae</taxon>
        <taxon>Mycosphaerellales</taxon>
        <taxon>Mycosphaerellaceae</taxon>
        <taxon>Pseudocercospora</taxon>
    </lineage>
</organism>
<dbReference type="EMBL" id="LFZN01000161">
    <property type="protein sequence ID" value="KXS96827.1"/>
    <property type="molecule type" value="Genomic_DNA"/>
</dbReference>
<evidence type="ECO:0000256" key="7">
    <source>
        <dbReference type="ARBA" id="ARBA00022989"/>
    </source>
</evidence>
<evidence type="ECO:0000256" key="6">
    <source>
        <dbReference type="ARBA" id="ARBA00022792"/>
    </source>
</evidence>
<keyword evidence="7" id="KW-1133">Transmembrane helix</keyword>
<keyword evidence="5" id="KW-0677">Repeat</keyword>
<dbReference type="OrthoDB" id="18574at2759"/>
<evidence type="ECO:0008006" key="14">
    <source>
        <dbReference type="Google" id="ProtNLM"/>
    </source>
</evidence>
<evidence type="ECO:0000256" key="5">
    <source>
        <dbReference type="ARBA" id="ARBA00022737"/>
    </source>
</evidence>
<evidence type="ECO:0000256" key="1">
    <source>
        <dbReference type="ARBA" id="ARBA00004141"/>
    </source>
</evidence>
<comment type="subcellular location">
    <subcellularLocation>
        <location evidence="1">Membrane</location>
        <topology evidence="1">Multi-pass membrane protein</topology>
    </subcellularLocation>
</comment>
<evidence type="ECO:0000313" key="12">
    <source>
        <dbReference type="EMBL" id="KXS96827.1"/>
    </source>
</evidence>
<evidence type="ECO:0000256" key="3">
    <source>
        <dbReference type="ARBA" id="ARBA00022448"/>
    </source>
</evidence>
<evidence type="ECO:0000256" key="9">
    <source>
        <dbReference type="PROSITE-ProRule" id="PRU00282"/>
    </source>
</evidence>
<keyword evidence="8 9" id="KW-0472">Membrane</keyword>
<proteinExistence type="inferred from homology"/>
<keyword evidence="13" id="KW-1185">Reference proteome</keyword>
<sequence length="440" mass="48173">MKDKIENFFAYNSQLVSSFYQQVILLNGTEFRPEDAFTLYHLIQEEQYGASDSSIIAPALPALGHALAGGLASALSKAVVYPIDTIVTRLQVQKQLKGDKEAPSAASEADVEYKNPIDAAQKIYKTEGGLQAFYQGLNSDVVKHIADSFFFFLAYNSLRDGMLRRQGGKQLPVVKELSVGVLAGAISKAITQPISQVVVRQQTAALVAARDPEASSSRSVAVKDIVKQIREEKGITGFWAGYSAQLILTLNPAITFAVDNLLRSLVPKKHRDTPPPQLTFLLAALSKVIATSITYPVMLAKSRAQAQRSSSNDLDPAETNNNNNFVSVDSDSDNDRKTQAKQYVKKFVKLLEAQTAIYYALRKIYHREGVAGLYSGLDGEVFKAFLQHGLTMTVKDGVHAGVIQLYYVLLKATKRWDAELEAARERVKGVAEVAKGVVAQ</sequence>
<feature type="repeat" description="Solcar" evidence="9">
    <location>
        <begin position="60"/>
        <end position="161"/>
    </location>
</feature>
<evidence type="ECO:0000256" key="4">
    <source>
        <dbReference type="ARBA" id="ARBA00022692"/>
    </source>
</evidence>
<dbReference type="PANTHER" id="PTHR45939">
    <property type="entry name" value="PEROXISOMAL MEMBRANE PROTEIN PMP34-RELATED"/>
    <property type="match status" value="1"/>
</dbReference>
<evidence type="ECO:0000256" key="2">
    <source>
        <dbReference type="ARBA" id="ARBA00006375"/>
    </source>
</evidence>
<protein>
    <recommendedName>
        <fullName evidence="14">Mitochondrial carrier protein</fullName>
    </recommendedName>
</protein>
<dbReference type="PROSITE" id="PS50920">
    <property type="entry name" value="SOLCAR"/>
    <property type="match status" value="2"/>
</dbReference>
<comment type="caution">
    <text evidence="12">The sequence shown here is derived from an EMBL/GenBank/DDBJ whole genome shotgun (WGS) entry which is preliminary data.</text>
</comment>
<dbReference type="InterPro" id="IPR052217">
    <property type="entry name" value="Mito/Peroxisomal_Carrier"/>
</dbReference>
<keyword evidence="6" id="KW-0496">Mitochondrion</keyword>
<dbReference type="GO" id="GO:0015217">
    <property type="term" value="F:ADP transmembrane transporter activity"/>
    <property type="evidence" value="ECO:0007669"/>
    <property type="project" value="TreeGrafter"/>
</dbReference>
<evidence type="ECO:0000256" key="8">
    <source>
        <dbReference type="ARBA" id="ARBA00023136"/>
    </source>
</evidence>
<dbReference type="SUPFAM" id="SSF103506">
    <property type="entry name" value="Mitochondrial carrier"/>
    <property type="match status" value="1"/>
</dbReference>
<gene>
    <name evidence="12" type="ORF">AC578_7413</name>
</gene>
<feature type="compositionally biased region" description="Low complexity" evidence="11">
    <location>
        <begin position="320"/>
        <end position="329"/>
    </location>
</feature>
<dbReference type="Proteomes" id="UP000070133">
    <property type="component" value="Unassembled WGS sequence"/>
</dbReference>
<dbReference type="AlphaFoldDB" id="A0A139H2Y9"/>
<dbReference type="InterPro" id="IPR023395">
    <property type="entry name" value="MCP_dom_sf"/>
</dbReference>
<dbReference type="Pfam" id="PF00153">
    <property type="entry name" value="Mito_carr"/>
    <property type="match status" value="3"/>
</dbReference>
<evidence type="ECO:0000313" key="13">
    <source>
        <dbReference type="Proteomes" id="UP000070133"/>
    </source>
</evidence>
<dbReference type="PANTHER" id="PTHR45939:SF2">
    <property type="entry name" value="CARRIER PROTEIN, PUTATIVE (AFU_ORTHOLOGUE AFUA_2G13870)-RELATED"/>
    <property type="match status" value="1"/>
</dbReference>
<keyword evidence="3 10" id="KW-0813">Transport</keyword>
<accession>A0A139H2Y9</accession>
<feature type="repeat" description="Solcar" evidence="9">
    <location>
        <begin position="171"/>
        <end position="265"/>
    </location>
</feature>
<reference evidence="12 13" key="1">
    <citation type="submission" date="2015-07" db="EMBL/GenBank/DDBJ databases">
        <title>Comparative genomics of the Sigatoka disease complex on banana suggests a link between parallel evolutionary changes in Pseudocercospora fijiensis and Pseudocercospora eumusae and increased virulence on the banana host.</title>
        <authorList>
            <person name="Chang T.-C."/>
            <person name="Salvucci A."/>
            <person name="Crous P.W."/>
            <person name="Stergiopoulos I."/>
        </authorList>
    </citation>
    <scope>NUCLEOTIDE SEQUENCE [LARGE SCALE GENOMIC DNA]</scope>
    <source>
        <strain evidence="12 13">CBS 114824</strain>
    </source>
</reference>
<evidence type="ECO:0000256" key="11">
    <source>
        <dbReference type="SAM" id="MobiDB-lite"/>
    </source>
</evidence>
<evidence type="ECO:0000256" key="10">
    <source>
        <dbReference type="RuleBase" id="RU000488"/>
    </source>
</evidence>
<feature type="region of interest" description="Disordered" evidence="11">
    <location>
        <begin position="308"/>
        <end position="334"/>
    </location>
</feature>
<dbReference type="STRING" id="321146.A0A139H2Y9"/>
<comment type="similarity">
    <text evidence="2 10">Belongs to the mitochondrial carrier (TC 2.A.29) family.</text>
</comment>